<dbReference type="InterPro" id="IPR003870">
    <property type="entry name" value="DUF222"/>
</dbReference>
<dbReference type="Pfam" id="PF02720">
    <property type="entry name" value="DUF222"/>
    <property type="match status" value="1"/>
</dbReference>
<feature type="region of interest" description="Disordered" evidence="1">
    <location>
        <begin position="372"/>
        <end position="415"/>
    </location>
</feature>
<protein>
    <submittedName>
        <fullName evidence="3">DUF222 domain-containing protein</fullName>
    </submittedName>
</protein>
<name>A0A5C1YJF8_9MICO</name>
<dbReference type="OrthoDB" id="3261064at2"/>
<keyword evidence="4" id="KW-1185">Reference proteome</keyword>
<sequence length="415" mass="44402">MLIDTAAAPAAAGSPAVAAFDARSPYVIAQDRLGALVDAAAQARRIEAMQKSVQVGIIHAAVEYALHHADAFRSPALSVERRHEMARRAVTSELATALRIAERTMLRLIDEAWSLCAQLPATFAALGAGEIDYAADGMAWLHLHLHLDASDAMLICDRVERVAADAADADDPRTPAQIRADVARDLLRSAVPPVGEAFHVAAATARPTVHVTVPVLTLLGVEDAPGELDGYGPIAPEVARRLAAQAPSFTRLLTHPVDGVVLDLDRTVYRPPADLSRWLRVRDETCRFPGCNRRAARCDLDHTDDFADGGRTAFDNLAHLCPGHHHLKHESAWSVRHRSDGVLEWRSLTGRTYVTKPATAMRALARGATTVTRFPDAGSDGIDRDPNPVGAAPRAASPGDAAPTAALGYPPEPPF</sequence>
<feature type="domain" description="HNH nuclease" evidence="2">
    <location>
        <begin position="274"/>
        <end position="326"/>
    </location>
</feature>
<evidence type="ECO:0000313" key="4">
    <source>
        <dbReference type="Proteomes" id="UP000324678"/>
    </source>
</evidence>
<dbReference type="Proteomes" id="UP000324678">
    <property type="component" value="Chromosome"/>
</dbReference>
<evidence type="ECO:0000256" key="1">
    <source>
        <dbReference type="SAM" id="MobiDB-lite"/>
    </source>
</evidence>
<feature type="compositionally biased region" description="Low complexity" evidence="1">
    <location>
        <begin position="391"/>
        <end position="406"/>
    </location>
</feature>
<reference evidence="3 4" key="1">
    <citation type="submission" date="2019-09" db="EMBL/GenBank/DDBJ databases">
        <title>Genome sequencing of strain KACC 19306.</title>
        <authorList>
            <person name="Heo J."/>
            <person name="Kim S.-J."/>
            <person name="Kim J.-S."/>
            <person name="Hong S.-B."/>
            <person name="Kwon S.-W."/>
        </authorList>
    </citation>
    <scope>NUCLEOTIDE SEQUENCE [LARGE SCALE GENOMIC DNA]</scope>
    <source>
        <strain evidence="3 4">KACC 19306</strain>
    </source>
</reference>
<dbReference type="Gene3D" id="1.10.30.50">
    <property type="match status" value="1"/>
</dbReference>
<evidence type="ECO:0000259" key="2">
    <source>
        <dbReference type="SMART" id="SM00507"/>
    </source>
</evidence>
<evidence type="ECO:0000313" key="3">
    <source>
        <dbReference type="EMBL" id="QEO15400.1"/>
    </source>
</evidence>
<dbReference type="InterPro" id="IPR003615">
    <property type="entry name" value="HNH_nuc"/>
</dbReference>
<accession>A0A5C1YJF8</accession>
<dbReference type="RefSeq" id="WP_149161414.1">
    <property type="nucleotide sequence ID" value="NZ_CP043505.1"/>
</dbReference>
<dbReference type="CDD" id="cd00085">
    <property type="entry name" value="HNHc"/>
    <property type="match status" value="1"/>
</dbReference>
<dbReference type="EMBL" id="CP043505">
    <property type="protein sequence ID" value="QEO15400.1"/>
    <property type="molecule type" value="Genomic_DNA"/>
</dbReference>
<proteinExistence type="predicted"/>
<dbReference type="AlphaFoldDB" id="A0A5C1YJF8"/>
<organism evidence="3 4">
    <name type="scientific">Agromyces intestinalis</name>
    <dbReference type="NCBI Taxonomy" id="2592652"/>
    <lineage>
        <taxon>Bacteria</taxon>
        <taxon>Bacillati</taxon>
        <taxon>Actinomycetota</taxon>
        <taxon>Actinomycetes</taxon>
        <taxon>Micrococcales</taxon>
        <taxon>Microbacteriaceae</taxon>
        <taxon>Agromyces</taxon>
    </lineage>
</organism>
<dbReference type="SMART" id="SM00507">
    <property type="entry name" value="HNHc"/>
    <property type="match status" value="1"/>
</dbReference>
<gene>
    <name evidence="3" type="ORF">FLP10_13910</name>
</gene>
<dbReference type="KEGG" id="ail:FLP10_13910"/>